<organism evidence="1">
    <name type="scientific">Guillardia theta (strain CCMP2712)</name>
    <name type="common">Cryptophyte</name>
    <dbReference type="NCBI Taxonomy" id="905079"/>
    <lineage>
        <taxon>Eukaryota</taxon>
        <taxon>Cryptophyceae</taxon>
        <taxon>Pyrenomonadales</taxon>
        <taxon>Geminigeraceae</taxon>
        <taxon>Guillardia</taxon>
    </lineage>
</organism>
<name>L1JHT5_GUITC</name>
<proteinExistence type="predicted"/>
<reference evidence="2" key="3">
    <citation type="submission" date="2015-06" db="UniProtKB">
        <authorList>
            <consortium name="EnsemblProtists"/>
        </authorList>
    </citation>
    <scope>IDENTIFICATION</scope>
</reference>
<dbReference type="RefSeq" id="XP_005835068.1">
    <property type="nucleotide sequence ID" value="XM_005835011.1"/>
</dbReference>
<dbReference type="GeneID" id="17304665"/>
<evidence type="ECO:0000313" key="1">
    <source>
        <dbReference type="EMBL" id="EKX48088.1"/>
    </source>
</evidence>
<dbReference type="EnsemblProtists" id="EKX48088">
    <property type="protein sequence ID" value="EKX48088"/>
    <property type="gene ID" value="GUITHDRAFT_106167"/>
</dbReference>
<dbReference type="PaxDb" id="55529-EKX48088"/>
<keyword evidence="3" id="KW-1185">Reference proteome</keyword>
<reference evidence="3" key="2">
    <citation type="submission" date="2012-11" db="EMBL/GenBank/DDBJ databases">
        <authorList>
            <person name="Kuo A."/>
            <person name="Curtis B.A."/>
            <person name="Tanifuji G."/>
            <person name="Burki F."/>
            <person name="Gruber A."/>
            <person name="Irimia M."/>
            <person name="Maruyama S."/>
            <person name="Arias M.C."/>
            <person name="Ball S.G."/>
            <person name="Gile G.H."/>
            <person name="Hirakawa Y."/>
            <person name="Hopkins J.F."/>
            <person name="Rensing S.A."/>
            <person name="Schmutz J."/>
            <person name="Symeonidi A."/>
            <person name="Elias M."/>
            <person name="Eveleigh R.J."/>
            <person name="Herman E.K."/>
            <person name="Klute M.J."/>
            <person name="Nakayama T."/>
            <person name="Obornik M."/>
            <person name="Reyes-Prieto A."/>
            <person name="Armbrust E.V."/>
            <person name="Aves S.J."/>
            <person name="Beiko R.G."/>
            <person name="Coutinho P."/>
            <person name="Dacks J.B."/>
            <person name="Durnford D.G."/>
            <person name="Fast N.M."/>
            <person name="Green B.R."/>
            <person name="Grisdale C."/>
            <person name="Hempe F."/>
            <person name="Henrissat B."/>
            <person name="Hoppner M.P."/>
            <person name="Ishida K.-I."/>
            <person name="Kim E."/>
            <person name="Koreny L."/>
            <person name="Kroth P.G."/>
            <person name="Liu Y."/>
            <person name="Malik S.-B."/>
            <person name="Maier U.G."/>
            <person name="McRose D."/>
            <person name="Mock T."/>
            <person name="Neilson J.A."/>
            <person name="Onodera N.T."/>
            <person name="Poole A.M."/>
            <person name="Pritham E.J."/>
            <person name="Richards T.A."/>
            <person name="Rocap G."/>
            <person name="Roy S.W."/>
            <person name="Sarai C."/>
            <person name="Schaack S."/>
            <person name="Shirato S."/>
            <person name="Slamovits C.H."/>
            <person name="Spencer D.F."/>
            <person name="Suzuki S."/>
            <person name="Worden A.Z."/>
            <person name="Zauner S."/>
            <person name="Barry K."/>
            <person name="Bell C."/>
            <person name="Bharti A.K."/>
            <person name="Crow J.A."/>
            <person name="Grimwood J."/>
            <person name="Kramer R."/>
            <person name="Lindquist E."/>
            <person name="Lucas S."/>
            <person name="Salamov A."/>
            <person name="McFadden G.I."/>
            <person name="Lane C.E."/>
            <person name="Keeling P.J."/>
            <person name="Gray M.W."/>
            <person name="Grigoriev I.V."/>
            <person name="Archibald J.M."/>
        </authorList>
    </citation>
    <scope>NUCLEOTIDE SEQUENCE</scope>
    <source>
        <strain evidence="3">CCMP2712</strain>
    </source>
</reference>
<dbReference type="HOGENOM" id="CLU_1436950_0_0_1"/>
<reference evidence="1 3" key="1">
    <citation type="journal article" date="2012" name="Nature">
        <title>Algal genomes reveal evolutionary mosaicism and the fate of nucleomorphs.</title>
        <authorList>
            <consortium name="DOE Joint Genome Institute"/>
            <person name="Curtis B.A."/>
            <person name="Tanifuji G."/>
            <person name="Burki F."/>
            <person name="Gruber A."/>
            <person name="Irimia M."/>
            <person name="Maruyama S."/>
            <person name="Arias M.C."/>
            <person name="Ball S.G."/>
            <person name="Gile G.H."/>
            <person name="Hirakawa Y."/>
            <person name="Hopkins J.F."/>
            <person name="Kuo A."/>
            <person name="Rensing S.A."/>
            <person name="Schmutz J."/>
            <person name="Symeonidi A."/>
            <person name="Elias M."/>
            <person name="Eveleigh R.J."/>
            <person name="Herman E.K."/>
            <person name="Klute M.J."/>
            <person name="Nakayama T."/>
            <person name="Obornik M."/>
            <person name="Reyes-Prieto A."/>
            <person name="Armbrust E.V."/>
            <person name="Aves S.J."/>
            <person name="Beiko R.G."/>
            <person name="Coutinho P."/>
            <person name="Dacks J.B."/>
            <person name="Durnford D.G."/>
            <person name="Fast N.M."/>
            <person name="Green B.R."/>
            <person name="Grisdale C.J."/>
            <person name="Hempel F."/>
            <person name="Henrissat B."/>
            <person name="Hoppner M.P."/>
            <person name="Ishida K."/>
            <person name="Kim E."/>
            <person name="Koreny L."/>
            <person name="Kroth P.G."/>
            <person name="Liu Y."/>
            <person name="Malik S.B."/>
            <person name="Maier U.G."/>
            <person name="McRose D."/>
            <person name="Mock T."/>
            <person name="Neilson J.A."/>
            <person name="Onodera N.T."/>
            <person name="Poole A.M."/>
            <person name="Pritham E.J."/>
            <person name="Richards T.A."/>
            <person name="Rocap G."/>
            <person name="Roy S.W."/>
            <person name="Sarai C."/>
            <person name="Schaack S."/>
            <person name="Shirato S."/>
            <person name="Slamovits C.H."/>
            <person name="Spencer D.F."/>
            <person name="Suzuki S."/>
            <person name="Worden A.Z."/>
            <person name="Zauner S."/>
            <person name="Barry K."/>
            <person name="Bell C."/>
            <person name="Bharti A.K."/>
            <person name="Crow J.A."/>
            <person name="Grimwood J."/>
            <person name="Kramer R."/>
            <person name="Lindquist E."/>
            <person name="Lucas S."/>
            <person name="Salamov A."/>
            <person name="McFadden G.I."/>
            <person name="Lane C.E."/>
            <person name="Keeling P.J."/>
            <person name="Gray M.W."/>
            <person name="Grigoriev I.V."/>
            <person name="Archibald J.M."/>
        </authorList>
    </citation>
    <scope>NUCLEOTIDE SEQUENCE</scope>
    <source>
        <strain evidence="1 3">CCMP2712</strain>
    </source>
</reference>
<dbReference type="AlphaFoldDB" id="L1JHT5"/>
<gene>
    <name evidence="1" type="ORF">GUITHDRAFT_106167</name>
</gene>
<sequence length="189" mass="21197">MMNTAQIDPLYLQQSATHDMYHDMHSQPSGSLPIPSNHDYTFHNLAHAQQQFAQGQFFQAPAQHSIPQSTINQGFDPNPFSHGDLWETEFKVKVSDQNTIFYKRVNVNVLPPAGCVQRLLGLIFHQESATDAANLGNCRLVLEKPDGSTLEIHSDSDLHYIVSNEALRSSKACVRLSCLRTRRADLPNV</sequence>
<evidence type="ECO:0000313" key="3">
    <source>
        <dbReference type="Proteomes" id="UP000011087"/>
    </source>
</evidence>
<dbReference type="Proteomes" id="UP000011087">
    <property type="component" value="Unassembled WGS sequence"/>
</dbReference>
<dbReference type="KEGG" id="gtt:GUITHDRAFT_106167"/>
<evidence type="ECO:0000313" key="2">
    <source>
        <dbReference type="EnsemblProtists" id="EKX48088"/>
    </source>
</evidence>
<protein>
    <submittedName>
        <fullName evidence="1 2">Uncharacterized protein</fullName>
    </submittedName>
</protein>
<accession>L1JHT5</accession>
<dbReference type="EMBL" id="JH992987">
    <property type="protein sequence ID" value="EKX48088.1"/>
    <property type="molecule type" value="Genomic_DNA"/>
</dbReference>